<dbReference type="InterPro" id="IPR029063">
    <property type="entry name" value="SAM-dependent_MTases_sf"/>
</dbReference>
<dbReference type="CDD" id="cd02440">
    <property type="entry name" value="AdoMet_MTases"/>
    <property type="match status" value="1"/>
</dbReference>
<accession>A0ABY8V1S2</accession>
<dbReference type="EMBL" id="CP126446">
    <property type="protein sequence ID" value="WIF98544.1"/>
    <property type="molecule type" value="Genomic_DNA"/>
</dbReference>
<dbReference type="GO" id="GO:0008168">
    <property type="term" value="F:methyltransferase activity"/>
    <property type="evidence" value="ECO:0007669"/>
    <property type="project" value="UniProtKB-KW"/>
</dbReference>
<dbReference type="Pfam" id="PF05175">
    <property type="entry name" value="MTS"/>
    <property type="match status" value="1"/>
</dbReference>
<protein>
    <submittedName>
        <fullName evidence="2">Methyltransferase</fullName>
    </submittedName>
</protein>
<dbReference type="GO" id="GO:0032259">
    <property type="term" value="P:methylation"/>
    <property type="evidence" value="ECO:0007669"/>
    <property type="project" value="UniProtKB-KW"/>
</dbReference>
<dbReference type="InterPro" id="IPR007848">
    <property type="entry name" value="Small_mtfrase_dom"/>
</dbReference>
<keyword evidence="2" id="KW-0808">Transferase</keyword>
<evidence type="ECO:0000259" key="1">
    <source>
        <dbReference type="Pfam" id="PF05175"/>
    </source>
</evidence>
<reference evidence="2 3" key="1">
    <citation type="submission" date="2023-05" db="EMBL/GenBank/DDBJ databases">
        <title>Comparative genomics reveals the evidence of polycyclic aromatic hydrocarbons degradation in moderately halophilic genus Pontibacillus.</title>
        <authorList>
            <person name="Yang H."/>
            <person name="Qian Z."/>
        </authorList>
    </citation>
    <scope>NUCLEOTIDE SEQUENCE [LARGE SCALE GENOMIC DNA]</scope>
    <source>
        <strain evidence="3">HN14</strain>
    </source>
</reference>
<keyword evidence="3" id="KW-1185">Reference proteome</keyword>
<feature type="domain" description="Methyltransferase small" evidence="1">
    <location>
        <begin position="51"/>
        <end position="122"/>
    </location>
</feature>
<dbReference type="Gene3D" id="3.40.50.150">
    <property type="entry name" value="Vaccinia Virus protein VP39"/>
    <property type="match status" value="1"/>
</dbReference>
<organism evidence="2 3">
    <name type="scientific">Pontibacillus chungwhensis</name>
    <dbReference type="NCBI Taxonomy" id="265426"/>
    <lineage>
        <taxon>Bacteria</taxon>
        <taxon>Bacillati</taxon>
        <taxon>Bacillota</taxon>
        <taxon>Bacilli</taxon>
        <taxon>Bacillales</taxon>
        <taxon>Bacillaceae</taxon>
        <taxon>Pontibacillus</taxon>
    </lineage>
</organism>
<dbReference type="SUPFAM" id="SSF53335">
    <property type="entry name" value="S-adenosyl-L-methionine-dependent methyltransferases"/>
    <property type="match status" value="1"/>
</dbReference>
<sequence>MISNALTLILLALILLILISIVTRSSKNGITPTPTSPKVKEEVTAIVKNYTPTTIADFGAGWGTMAFALAKEFPHTDIYAYETSLVPYLYMKGMAKLKGYSNVRILKKDFFTVRAGEFDLIYCYLFTGAMKQLSPMFASYNGTVISNTFALPNTVPTATKNVASWLGTTPIYIYK</sequence>
<gene>
    <name evidence="2" type="ORF">QNI29_02420</name>
</gene>
<keyword evidence="2" id="KW-0489">Methyltransferase</keyword>
<dbReference type="RefSeq" id="WP_231419208.1">
    <property type="nucleotide sequence ID" value="NZ_CP126446.1"/>
</dbReference>
<evidence type="ECO:0000313" key="2">
    <source>
        <dbReference type="EMBL" id="WIF98544.1"/>
    </source>
</evidence>
<dbReference type="Proteomes" id="UP001236652">
    <property type="component" value="Chromosome"/>
</dbReference>
<proteinExistence type="predicted"/>
<evidence type="ECO:0000313" key="3">
    <source>
        <dbReference type="Proteomes" id="UP001236652"/>
    </source>
</evidence>
<name>A0ABY8V1S2_9BACI</name>